<evidence type="ECO:0000259" key="4">
    <source>
        <dbReference type="Pfam" id="PF08241"/>
    </source>
</evidence>
<dbReference type="InterPro" id="IPR029063">
    <property type="entry name" value="SAM-dependent_MTases_sf"/>
</dbReference>
<keyword evidence="3 5" id="KW-0808">Transferase</keyword>
<comment type="similarity">
    <text evidence="1">Belongs to the methyltransferase superfamily.</text>
</comment>
<protein>
    <submittedName>
        <fullName evidence="5">Trans-aconitate methyltransferase 1</fullName>
        <ecNumber evidence="5">2.1.1.145</ecNumber>
    </submittedName>
</protein>
<dbReference type="GO" id="GO:0032259">
    <property type="term" value="P:methylation"/>
    <property type="evidence" value="ECO:0007669"/>
    <property type="project" value="UniProtKB-KW"/>
</dbReference>
<dbReference type="InterPro" id="IPR051052">
    <property type="entry name" value="Diverse_substrate_MTase"/>
</dbReference>
<dbReference type="Proteomes" id="UP001479436">
    <property type="component" value="Unassembled WGS sequence"/>
</dbReference>
<evidence type="ECO:0000256" key="1">
    <source>
        <dbReference type="ARBA" id="ARBA00008361"/>
    </source>
</evidence>
<dbReference type="GO" id="GO:0046547">
    <property type="term" value="F:trans-aconitate 3-methyltransferase activity"/>
    <property type="evidence" value="ECO:0007669"/>
    <property type="project" value="UniProtKB-EC"/>
</dbReference>
<dbReference type="Pfam" id="PF08241">
    <property type="entry name" value="Methyltransf_11"/>
    <property type="match status" value="1"/>
</dbReference>
<dbReference type="PANTHER" id="PTHR44942:SF4">
    <property type="entry name" value="METHYLTRANSFERASE TYPE 11 DOMAIN-CONTAINING PROTEIN"/>
    <property type="match status" value="1"/>
</dbReference>
<proteinExistence type="inferred from homology"/>
<dbReference type="EC" id="2.1.1.145" evidence="5"/>
<gene>
    <name evidence="5" type="primary">TMT1_3</name>
    <name evidence="5" type="ORF">K7432_012589</name>
</gene>
<name>A0ABR2VS15_9FUNG</name>
<dbReference type="InterPro" id="IPR013216">
    <property type="entry name" value="Methyltransf_11"/>
</dbReference>
<sequence>MATYGLSDFNCANYRKYRPLYKTDLYQELYRYHEKHGGKFVTALDIGTGTGQVAVALSAKFLQVHAIDPSSKMLEAAESRDNIHYSFGQGEDLSQFESGTIDIITVSEAFHWLDHSKFFQEIRRVMASQATLMVIGYTNPTIIEYPEASRKLQAHEERIAPLHEKGRKHLASLYRGIDIPFADVRRSYYHPADPQSILRSEMNVDELRNFMKTYGSYKIYCSKYPHEPDVVDAVIESIVSSEQLKDDDRFTVSWNTVVIFAQGHLLS</sequence>
<dbReference type="CDD" id="cd02440">
    <property type="entry name" value="AdoMet_MTases"/>
    <property type="match status" value="1"/>
</dbReference>
<dbReference type="PANTHER" id="PTHR44942">
    <property type="entry name" value="METHYLTRANSF_11 DOMAIN-CONTAINING PROTEIN"/>
    <property type="match status" value="1"/>
</dbReference>
<accession>A0ABR2VS15</accession>
<comment type="caution">
    <text evidence="5">The sequence shown here is derived from an EMBL/GenBank/DDBJ whole genome shotgun (WGS) entry which is preliminary data.</text>
</comment>
<keyword evidence="2 5" id="KW-0489">Methyltransferase</keyword>
<dbReference type="SUPFAM" id="SSF53335">
    <property type="entry name" value="S-adenosyl-L-methionine-dependent methyltransferases"/>
    <property type="match status" value="1"/>
</dbReference>
<evidence type="ECO:0000313" key="5">
    <source>
        <dbReference type="EMBL" id="KAK9696213.1"/>
    </source>
</evidence>
<evidence type="ECO:0000256" key="3">
    <source>
        <dbReference type="ARBA" id="ARBA00022679"/>
    </source>
</evidence>
<evidence type="ECO:0000256" key="2">
    <source>
        <dbReference type="ARBA" id="ARBA00022603"/>
    </source>
</evidence>
<reference evidence="5 6" key="1">
    <citation type="submission" date="2023-04" db="EMBL/GenBank/DDBJ databases">
        <title>Genome of Basidiobolus ranarum AG-B5.</title>
        <authorList>
            <person name="Stajich J.E."/>
            <person name="Carter-House D."/>
            <person name="Gryganskyi A."/>
        </authorList>
    </citation>
    <scope>NUCLEOTIDE SEQUENCE [LARGE SCALE GENOMIC DNA]</scope>
    <source>
        <strain evidence="5 6">AG-B5</strain>
    </source>
</reference>
<dbReference type="EMBL" id="JASJQH010007991">
    <property type="protein sequence ID" value="KAK9696213.1"/>
    <property type="molecule type" value="Genomic_DNA"/>
</dbReference>
<dbReference type="Gene3D" id="3.40.50.150">
    <property type="entry name" value="Vaccinia Virus protein VP39"/>
    <property type="match status" value="1"/>
</dbReference>
<keyword evidence="6" id="KW-1185">Reference proteome</keyword>
<evidence type="ECO:0000313" key="6">
    <source>
        <dbReference type="Proteomes" id="UP001479436"/>
    </source>
</evidence>
<organism evidence="5 6">
    <name type="scientific">Basidiobolus ranarum</name>
    <dbReference type="NCBI Taxonomy" id="34480"/>
    <lineage>
        <taxon>Eukaryota</taxon>
        <taxon>Fungi</taxon>
        <taxon>Fungi incertae sedis</taxon>
        <taxon>Zoopagomycota</taxon>
        <taxon>Entomophthoromycotina</taxon>
        <taxon>Basidiobolomycetes</taxon>
        <taxon>Basidiobolales</taxon>
        <taxon>Basidiobolaceae</taxon>
        <taxon>Basidiobolus</taxon>
    </lineage>
</organism>
<feature type="domain" description="Methyltransferase type 11" evidence="4">
    <location>
        <begin position="44"/>
        <end position="132"/>
    </location>
</feature>